<reference evidence="1 2" key="1">
    <citation type="submission" date="2023-03" db="EMBL/GenBank/DDBJ databases">
        <title>Draft genome sequence of Streptomyces sp. RB6PN23 isolated from peat swamp forest in Thailand.</title>
        <authorList>
            <person name="Klaysubun C."/>
            <person name="Duangmal K."/>
        </authorList>
    </citation>
    <scope>NUCLEOTIDE SEQUENCE [LARGE SCALE GENOMIC DNA]</scope>
    <source>
        <strain evidence="1 2">RB6PN23</strain>
    </source>
</reference>
<dbReference type="RefSeq" id="WP_276094163.1">
    <property type="nucleotide sequence ID" value="NZ_JARJBC010000009.1"/>
</dbReference>
<sequence>MRSPESRAREVAERLTVATGNEARTTETPDAIRIEVDVPAEIPAELLRAIVSALGSADRYGHDHTATTGVAWAEITRLP</sequence>
<keyword evidence="2" id="KW-1185">Reference proteome</keyword>
<accession>A0ABT5ZLU5</accession>
<evidence type="ECO:0000313" key="2">
    <source>
        <dbReference type="Proteomes" id="UP001216579"/>
    </source>
</evidence>
<protein>
    <submittedName>
        <fullName evidence="1">Uncharacterized protein</fullName>
    </submittedName>
</protein>
<dbReference type="Proteomes" id="UP001216579">
    <property type="component" value="Unassembled WGS sequence"/>
</dbReference>
<proteinExistence type="predicted"/>
<organism evidence="1 2">
    <name type="scientific">Streptomyces silvisoli</name>
    <dbReference type="NCBI Taxonomy" id="3034235"/>
    <lineage>
        <taxon>Bacteria</taxon>
        <taxon>Bacillati</taxon>
        <taxon>Actinomycetota</taxon>
        <taxon>Actinomycetes</taxon>
        <taxon>Kitasatosporales</taxon>
        <taxon>Streptomycetaceae</taxon>
        <taxon>Streptomyces</taxon>
    </lineage>
</organism>
<name>A0ABT5ZLU5_9ACTN</name>
<dbReference type="EMBL" id="JARJBC010000009">
    <property type="protein sequence ID" value="MDF3290795.1"/>
    <property type="molecule type" value="Genomic_DNA"/>
</dbReference>
<gene>
    <name evidence="1" type="ORF">P3G67_16405</name>
</gene>
<evidence type="ECO:0000313" key="1">
    <source>
        <dbReference type="EMBL" id="MDF3290795.1"/>
    </source>
</evidence>
<comment type="caution">
    <text evidence="1">The sequence shown here is derived from an EMBL/GenBank/DDBJ whole genome shotgun (WGS) entry which is preliminary data.</text>
</comment>